<feature type="compositionally biased region" description="Basic and acidic residues" evidence="1">
    <location>
        <begin position="1"/>
        <end position="11"/>
    </location>
</feature>
<dbReference type="Proteomes" id="UP000075886">
    <property type="component" value="Unassembled WGS sequence"/>
</dbReference>
<reference evidence="2" key="2">
    <citation type="submission" date="2020-05" db="UniProtKB">
        <authorList>
            <consortium name="EnsemblMetazoa"/>
        </authorList>
    </citation>
    <scope>IDENTIFICATION</scope>
    <source>
        <strain evidence="2">FAR1</strain>
    </source>
</reference>
<protein>
    <submittedName>
        <fullName evidence="2">Uncharacterized protein</fullName>
    </submittedName>
</protein>
<keyword evidence="3" id="KW-1185">Reference proteome</keyword>
<organism evidence="2 3">
    <name type="scientific">Anopheles farauti</name>
    <dbReference type="NCBI Taxonomy" id="69004"/>
    <lineage>
        <taxon>Eukaryota</taxon>
        <taxon>Metazoa</taxon>
        <taxon>Ecdysozoa</taxon>
        <taxon>Arthropoda</taxon>
        <taxon>Hexapoda</taxon>
        <taxon>Insecta</taxon>
        <taxon>Pterygota</taxon>
        <taxon>Neoptera</taxon>
        <taxon>Endopterygota</taxon>
        <taxon>Diptera</taxon>
        <taxon>Nematocera</taxon>
        <taxon>Culicoidea</taxon>
        <taxon>Culicidae</taxon>
        <taxon>Anophelinae</taxon>
        <taxon>Anopheles</taxon>
    </lineage>
</organism>
<evidence type="ECO:0000256" key="1">
    <source>
        <dbReference type="SAM" id="MobiDB-lite"/>
    </source>
</evidence>
<reference evidence="3" key="1">
    <citation type="submission" date="2014-01" db="EMBL/GenBank/DDBJ databases">
        <title>The Genome Sequence of Anopheles farauti FAR1 (V2).</title>
        <authorList>
            <consortium name="The Broad Institute Genomics Platform"/>
            <person name="Neafsey D.E."/>
            <person name="Besansky N."/>
            <person name="Howell P."/>
            <person name="Walton C."/>
            <person name="Young S.K."/>
            <person name="Zeng Q."/>
            <person name="Gargeya S."/>
            <person name="Fitzgerald M."/>
            <person name="Haas B."/>
            <person name="Abouelleil A."/>
            <person name="Allen A.W."/>
            <person name="Alvarado L."/>
            <person name="Arachchi H.M."/>
            <person name="Berlin A.M."/>
            <person name="Chapman S.B."/>
            <person name="Gainer-Dewar J."/>
            <person name="Goldberg J."/>
            <person name="Griggs A."/>
            <person name="Gujja S."/>
            <person name="Hansen M."/>
            <person name="Howarth C."/>
            <person name="Imamovic A."/>
            <person name="Ireland A."/>
            <person name="Larimer J."/>
            <person name="McCowan C."/>
            <person name="Murphy C."/>
            <person name="Pearson M."/>
            <person name="Poon T.W."/>
            <person name="Priest M."/>
            <person name="Roberts A."/>
            <person name="Saif S."/>
            <person name="Shea T."/>
            <person name="Sisk P."/>
            <person name="Sykes S."/>
            <person name="Wortman J."/>
            <person name="Nusbaum C."/>
            <person name="Birren B."/>
        </authorList>
    </citation>
    <scope>NUCLEOTIDE SEQUENCE [LARGE SCALE GENOMIC DNA]</scope>
    <source>
        <strain evidence="3">FAR1</strain>
    </source>
</reference>
<evidence type="ECO:0000313" key="3">
    <source>
        <dbReference type="Proteomes" id="UP000075886"/>
    </source>
</evidence>
<dbReference type="EnsemblMetazoa" id="AFAF012037-RA">
    <property type="protein sequence ID" value="AFAF012037-PA"/>
    <property type="gene ID" value="AFAF012037"/>
</dbReference>
<evidence type="ECO:0000313" key="2">
    <source>
        <dbReference type="EnsemblMetazoa" id="AFAF012037-PA"/>
    </source>
</evidence>
<proteinExistence type="predicted"/>
<dbReference type="EMBL" id="AXCN02001308">
    <property type="status" value="NOT_ANNOTATED_CDS"/>
    <property type="molecule type" value="Genomic_DNA"/>
</dbReference>
<dbReference type="VEuPathDB" id="VectorBase:AFAF012037"/>
<accession>A0A182QKF7</accession>
<dbReference type="AlphaFoldDB" id="A0A182QKF7"/>
<feature type="region of interest" description="Disordered" evidence="1">
    <location>
        <begin position="1"/>
        <end position="44"/>
    </location>
</feature>
<sequence length="164" mass="17736">MSDNELDRTLVHPEQSLDSIPYSTPPLLAPPSGDIGSSGTLRPVRPVRLDGGPDSPFPSLPPLPAILPGAAPLHRPPHAFARFHRLPSVASVIRHEPQRAYASLPLYLSKGIRFARGHRNPGLWFRKALNKTSSAPGTGDVTGCPGDAQRIDCCGHQRHLHDSF</sequence>
<name>A0A182QKF7_9DIPT</name>